<dbReference type="InterPro" id="IPR010559">
    <property type="entry name" value="Sig_transdc_His_kin_internal"/>
</dbReference>
<dbReference type="PANTHER" id="PTHR34220">
    <property type="entry name" value="SENSOR HISTIDINE KINASE YPDA"/>
    <property type="match status" value="1"/>
</dbReference>
<evidence type="ECO:0000313" key="4">
    <source>
        <dbReference type="Proteomes" id="UP001500101"/>
    </source>
</evidence>
<gene>
    <name evidence="3" type="ORF">GCM10022216_25800</name>
</gene>
<evidence type="ECO:0000313" key="3">
    <source>
        <dbReference type="EMBL" id="GAA4143693.1"/>
    </source>
</evidence>
<dbReference type="RefSeq" id="WP_344675168.1">
    <property type="nucleotide sequence ID" value="NZ_BAAAZI010000011.1"/>
</dbReference>
<keyword evidence="1" id="KW-0472">Membrane</keyword>
<evidence type="ECO:0000256" key="1">
    <source>
        <dbReference type="SAM" id="Phobius"/>
    </source>
</evidence>
<name>A0ABP7Z1R3_9SPHI</name>
<dbReference type="Proteomes" id="UP001500101">
    <property type="component" value="Unassembled WGS sequence"/>
</dbReference>
<dbReference type="Pfam" id="PF06580">
    <property type="entry name" value="His_kinase"/>
    <property type="match status" value="1"/>
</dbReference>
<evidence type="ECO:0000259" key="2">
    <source>
        <dbReference type="Pfam" id="PF06580"/>
    </source>
</evidence>
<proteinExistence type="predicted"/>
<sequence>MKYFLRSLYYSVIITIILFVLISGYYLVRLGKLELDILVSKGAITTIVYSVFLGLSGSYTAYFLKKLIPGENKLAKRFLYYLLVTQLLAPIIVFLSNYILQVVINKKSFSLFLSQISWANYILPTVIALIIGSLFFLVGYIVEKKNKQVSQQKQIAGQATAQLETLKNQIDPHFLFNSLNVLIGLIEEDKENAIQYTKSLSKIYRYILEQKDKELTSLQEEMIFANSYINLLKLRFENAIQYQEDFVDSEDLKIVPLSLQLLLENCIQHNKVSEEHPLIIHIQRKDNRLIVVNNLQEKSTPHQSTRIGLKNIVDRYALLTKEPVEIIKTDDKFTVSLPLLP</sequence>
<feature type="transmembrane region" description="Helical" evidence="1">
    <location>
        <begin position="47"/>
        <end position="64"/>
    </location>
</feature>
<protein>
    <recommendedName>
        <fullName evidence="2">Signal transduction histidine kinase internal region domain-containing protein</fullName>
    </recommendedName>
</protein>
<comment type="caution">
    <text evidence="3">The sequence shown here is derived from an EMBL/GenBank/DDBJ whole genome shotgun (WGS) entry which is preliminary data.</text>
</comment>
<feature type="transmembrane region" description="Helical" evidence="1">
    <location>
        <begin position="78"/>
        <end position="101"/>
    </location>
</feature>
<reference evidence="4" key="1">
    <citation type="journal article" date="2019" name="Int. J. Syst. Evol. Microbiol.">
        <title>The Global Catalogue of Microorganisms (GCM) 10K type strain sequencing project: providing services to taxonomists for standard genome sequencing and annotation.</title>
        <authorList>
            <consortium name="The Broad Institute Genomics Platform"/>
            <consortium name="The Broad Institute Genome Sequencing Center for Infectious Disease"/>
            <person name="Wu L."/>
            <person name="Ma J."/>
        </authorList>
    </citation>
    <scope>NUCLEOTIDE SEQUENCE [LARGE SCALE GENOMIC DNA]</scope>
    <source>
        <strain evidence="4">JCM 16704</strain>
    </source>
</reference>
<keyword evidence="1" id="KW-1133">Transmembrane helix</keyword>
<feature type="transmembrane region" description="Helical" evidence="1">
    <location>
        <begin position="7"/>
        <end position="27"/>
    </location>
</feature>
<feature type="domain" description="Signal transduction histidine kinase internal region" evidence="2">
    <location>
        <begin position="161"/>
        <end position="239"/>
    </location>
</feature>
<dbReference type="PANTHER" id="PTHR34220:SF7">
    <property type="entry name" value="SENSOR HISTIDINE KINASE YPDA"/>
    <property type="match status" value="1"/>
</dbReference>
<keyword evidence="4" id="KW-1185">Reference proteome</keyword>
<keyword evidence="1" id="KW-0812">Transmembrane</keyword>
<dbReference type="InterPro" id="IPR050640">
    <property type="entry name" value="Bact_2-comp_sensor_kinase"/>
</dbReference>
<feature type="transmembrane region" description="Helical" evidence="1">
    <location>
        <begin position="121"/>
        <end position="142"/>
    </location>
</feature>
<dbReference type="EMBL" id="BAAAZI010000011">
    <property type="protein sequence ID" value="GAA4143693.1"/>
    <property type="molecule type" value="Genomic_DNA"/>
</dbReference>
<organism evidence="3 4">
    <name type="scientific">Sphingobacterium kyonggiense</name>
    <dbReference type="NCBI Taxonomy" id="714075"/>
    <lineage>
        <taxon>Bacteria</taxon>
        <taxon>Pseudomonadati</taxon>
        <taxon>Bacteroidota</taxon>
        <taxon>Sphingobacteriia</taxon>
        <taxon>Sphingobacteriales</taxon>
        <taxon>Sphingobacteriaceae</taxon>
        <taxon>Sphingobacterium</taxon>
    </lineage>
</organism>
<accession>A0ABP7Z1R3</accession>